<keyword evidence="1" id="KW-0472">Membrane</keyword>
<keyword evidence="1" id="KW-1133">Transmembrane helix</keyword>
<gene>
    <name evidence="2" type="ORF">AALT52_02020</name>
</gene>
<dbReference type="RefSeq" id="WP_369940721.1">
    <property type="nucleotide sequence ID" value="NZ_JBCLUF010000004.1"/>
</dbReference>
<dbReference type="Proteomes" id="UP001565236">
    <property type="component" value="Unassembled WGS sequence"/>
</dbReference>
<reference evidence="2 3" key="1">
    <citation type="submission" date="2024-03" db="EMBL/GenBank/DDBJ databases">
        <title>Mouse gut bacterial collection (mGBC) of GemPharmatech.</title>
        <authorList>
            <person name="He Y."/>
            <person name="Dong L."/>
            <person name="Wu D."/>
            <person name="Gao X."/>
            <person name="Lin Z."/>
        </authorList>
    </citation>
    <scope>NUCLEOTIDE SEQUENCE [LARGE SCALE GENOMIC DNA]</scope>
    <source>
        <strain evidence="2 3">15-30</strain>
    </source>
</reference>
<comment type="caution">
    <text evidence="2">The sequence shown here is derived from an EMBL/GenBank/DDBJ whole genome shotgun (WGS) entry which is preliminary data.</text>
</comment>
<dbReference type="PANTHER" id="PTHR34473">
    <property type="entry name" value="UPF0699 TRANSMEMBRANE PROTEIN YDBS"/>
    <property type="match status" value="1"/>
</dbReference>
<accession>A0ABV4DMG4</accession>
<sequence>MQVRRQSRKYFLVRYARFFAYNGFVYFGLLVAVCVVPNWWNILLFIAYDLALLVIFLSYFTNTYQLTETTLRLQTGTFFLTTFELQKADLAQTVSNFRIEQNIFQKLCGTKGLQLYLKSSTSEDALELYALSPAALAELSTFLAAYHMRSSKEEPNLKEIPLAQTKLSTLLKTGLFSTRYLVYLVFILQLRTNFPKLQAFLVSWWVWILLLGGAVIWHLSTQYLNFAKFKLFETETTFNIQNRLLLTEDNVIQKKALVGLELTADLNRRLFSYVGLQAILTNEDNDQTQNKTKNFLFPFLPKEKLPAILIAYFPQIPSGLLTQKQVRPKRLSQIVYLLSRGLLLGLIYFVARFFFADLLVLGGLVLLVFLFWEPLVTPLTTTFTSSQNYLLFTSGLLNKRMYILPQEMVTSVTTKNYFGLLQKTTVTFATTNGKVISFLGLGI</sequence>
<evidence type="ECO:0000313" key="3">
    <source>
        <dbReference type="Proteomes" id="UP001565236"/>
    </source>
</evidence>
<feature type="transmembrane region" description="Helical" evidence="1">
    <location>
        <begin position="200"/>
        <end position="219"/>
    </location>
</feature>
<feature type="transmembrane region" description="Helical" evidence="1">
    <location>
        <begin position="342"/>
        <end position="372"/>
    </location>
</feature>
<dbReference type="EMBL" id="JBCLUF010000004">
    <property type="protein sequence ID" value="MEY8661675.1"/>
    <property type="molecule type" value="Genomic_DNA"/>
</dbReference>
<feature type="transmembrane region" description="Helical" evidence="1">
    <location>
        <begin position="39"/>
        <end position="60"/>
    </location>
</feature>
<evidence type="ECO:0000313" key="2">
    <source>
        <dbReference type="EMBL" id="MEY8661675.1"/>
    </source>
</evidence>
<organism evidence="2 3">
    <name type="scientific">Ligilactobacillus faecis</name>
    <dbReference type="NCBI Taxonomy" id="762833"/>
    <lineage>
        <taxon>Bacteria</taxon>
        <taxon>Bacillati</taxon>
        <taxon>Bacillota</taxon>
        <taxon>Bacilli</taxon>
        <taxon>Lactobacillales</taxon>
        <taxon>Lactobacillaceae</taxon>
        <taxon>Ligilactobacillus</taxon>
    </lineage>
</organism>
<keyword evidence="3" id="KW-1185">Reference proteome</keyword>
<dbReference type="PANTHER" id="PTHR34473:SF2">
    <property type="entry name" value="UPF0699 TRANSMEMBRANE PROTEIN YDBT"/>
    <property type="match status" value="1"/>
</dbReference>
<keyword evidence="1" id="KW-0812">Transmembrane</keyword>
<name>A0ABV4DMG4_9LACO</name>
<feature type="transmembrane region" description="Helical" evidence="1">
    <location>
        <begin position="167"/>
        <end position="188"/>
    </location>
</feature>
<feature type="transmembrane region" description="Helical" evidence="1">
    <location>
        <begin position="12"/>
        <end position="33"/>
    </location>
</feature>
<proteinExistence type="predicted"/>
<evidence type="ECO:0000256" key="1">
    <source>
        <dbReference type="SAM" id="Phobius"/>
    </source>
</evidence>
<protein>
    <submittedName>
        <fullName evidence="2">PH domain-containing protein</fullName>
    </submittedName>
</protein>